<dbReference type="EMBL" id="CYKH01000793">
    <property type="protein sequence ID" value="CUG41090.1"/>
    <property type="molecule type" value="Genomic_DNA"/>
</dbReference>
<gene>
    <name evidence="1" type="ORF">BSAL_78985</name>
</gene>
<protein>
    <submittedName>
        <fullName evidence="1">Uncharacterized protein</fullName>
    </submittedName>
</protein>
<evidence type="ECO:0000313" key="1">
    <source>
        <dbReference type="EMBL" id="CUG41090.1"/>
    </source>
</evidence>
<reference evidence="2" key="1">
    <citation type="submission" date="2015-09" db="EMBL/GenBank/DDBJ databases">
        <authorList>
            <consortium name="Pathogen Informatics"/>
        </authorList>
    </citation>
    <scope>NUCLEOTIDE SEQUENCE [LARGE SCALE GENOMIC DNA]</scope>
    <source>
        <strain evidence="2">Lake Konstanz</strain>
    </source>
</reference>
<feature type="non-terminal residue" evidence="1">
    <location>
        <position position="141"/>
    </location>
</feature>
<accession>A0A0S4J0Q5</accession>
<dbReference type="VEuPathDB" id="TriTrypDB:BSAL_78985"/>
<proteinExistence type="predicted"/>
<keyword evidence="2" id="KW-1185">Reference proteome</keyword>
<organism evidence="1 2">
    <name type="scientific">Bodo saltans</name>
    <name type="common">Flagellated protozoan</name>
    <dbReference type="NCBI Taxonomy" id="75058"/>
    <lineage>
        <taxon>Eukaryota</taxon>
        <taxon>Discoba</taxon>
        <taxon>Euglenozoa</taxon>
        <taxon>Kinetoplastea</taxon>
        <taxon>Metakinetoplastina</taxon>
        <taxon>Eubodonida</taxon>
        <taxon>Bodonidae</taxon>
        <taxon>Bodo</taxon>
    </lineage>
</organism>
<name>A0A0S4J0Q5_BODSA</name>
<evidence type="ECO:0000313" key="2">
    <source>
        <dbReference type="Proteomes" id="UP000051952"/>
    </source>
</evidence>
<dbReference type="Proteomes" id="UP000051952">
    <property type="component" value="Unassembled WGS sequence"/>
</dbReference>
<dbReference type="AlphaFoldDB" id="A0A0S4J0Q5"/>
<sequence>MQTERWDTVVSIAKFVLHAPIMQTISAMSMRELVWSEHFCQEQRISHTSNFISICIASTSKDFSDFSAGLVRFARDEWSMSATLIDHKDDNTWSADPNVVILICGESGIGKTLEMITNFSNETDLTVYIKLEYEVRSSLDQ</sequence>